<keyword evidence="1" id="KW-0560">Oxidoreductase</keyword>
<comment type="caution">
    <text evidence="3">The sequence shown here is derived from an EMBL/GenBank/DDBJ whole genome shotgun (WGS) entry which is preliminary data.</text>
</comment>
<dbReference type="PANTHER" id="PTHR12463:SF1">
    <property type="entry name" value="2-OXOGLUTARATE AND FE-DEPENDENT OXYGENASE FAMILY PROTEIN"/>
    <property type="match status" value="1"/>
</dbReference>
<dbReference type="InterPro" id="IPR005123">
    <property type="entry name" value="Oxoglu/Fe-dep_dioxygenase_dom"/>
</dbReference>
<feature type="domain" description="Fe2OG dioxygenase" evidence="2">
    <location>
        <begin position="86"/>
        <end position="199"/>
    </location>
</feature>
<dbReference type="AlphaFoldDB" id="A0A813EII3"/>
<dbReference type="PANTHER" id="PTHR12463">
    <property type="entry name" value="OXYGENASE-RELATED"/>
    <property type="match status" value="1"/>
</dbReference>
<name>A0A813EII3_POLGL</name>
<dbReference type="GO" id="GO:0016491">
    <property type="term" value="F:oxidoreductase activity"/>
    <property type="evidence" value="ECO:0007669"/>
    <property type="project" value="UniProtKB-KW"/>
</dbReference>
<keyword evidence="1" id="KW-0479">Metal-binding</keyword>
<evidence type="ECO:0000256" key="1">
    <source>
        <dbReference type="RuleBase" id="RU003682"/>
    </source>
</evidence>
<dbReference type="GO" id="GO:0070988">
    <property type="term" value="P:demethylation"/>
    <property type="evidence" value="ECO:0007669"/>
    <property type="project" value="InterPro"/>
</dbReference>
<dbReference type="Proteomes" id="UP000654075">
    <property type="component" value="Unassembled WGS sequence"/>
</dbReference>
<evidence type="ECO:0000313" key="3">
    <source>
        <dbReference type="EMBL" id="CAE8601923.1"/>
    </source>
</evidence>
<dbReference type="InterPro" id="IPR032857">
    <property type="entry name" value="ALKBH4"/>
</dbReference>
<protein>
    <recommendedName>
        <fullName evidence="2">Fe2OG dioxygenase domain-containing protein</fullName>
    </recommendedName>
</protein>
<comment type="similarity">
    <text evidence="1">Belongs to the iron/ascorbate-dependent oxidoreductase family.</text>
</comment>
<dbReference type="GO" id="GO:0046872">
    <property type="term" value="F:metal ion binding"/>
    <property type="evidence" value="ECO:0007669"/>
    <property type="project" value="UniProtKB-KW"/>
</dbReference>
<gene>
    <name evidence="3" type="ORF">PGLA1383_LOCUS20188</name>
</gene>
<proteinExistence type="inferred from homology"/>
<dbReference type="Gene3D" id="2.60.120.590">
    <property type="entry name" value="Alpha-ketoglutarate-dependent dioxygenase AlkB-like"/>
    <property type="match status" value="1"/>
</dbReference>
<dbReference type="OrthoDB" id="271595at2759"/>
<reference evidence="3" key="1">
    <citation type="submission" date="2021-02" db="EMBL/GenBank/DDBJ databases">
        <authorList>
            <person name="Dougan E. K."/>
            <person name="Rhodes N."/>
            <person name="Thang M."/>
            <person name="Chan C."/>
        </authorList>
    </citation>
    <scope>NUCLEOTIDE SEQUENCE</scope>
</reference>
<dbReference type="GO" id="GO:0032451">
    <property type="term" value="F:demethylase activity"/>
    <property type="evidence" value="ECO:0007669"/>
    <property type="project" value="TreeGrafter"/>
</dbReference>
<dbReference type="InterPro" id="IPR037151">
    <property type="entry name" value="AlkB-like_sf"/>
</dbReference>
<dbReference type="EMBL" id="CAJNNV010013670">
    <property type="protein sequence ID" value="CAE8601923.1"/>
    <property type="molecule type" value="Genomic_DNA"/>
</dbReference>
<feature type="non-terminal residue" evidence="3">
    <location>
        <position position="1"/>
    </location>
</feature>
<dbReference type="PROSITE" id="PS51471">
    <property type="entry name" value="FE2OG_OXY"/>
    <property type="match status" value="1"/>
</dbReference>
<organism evidence="3 4">
    <name type="scientific">Polarella glacialis</name>
    <name type="common">Dinoflagellate</name>
    <dbReference type="NCBI Taxonomy" id="89957"/>
    <lineage>
        <taxon>Eukaryota</taxon>
        <taxon>Sar</taxon>
        <taxon>Alveolata</taxon>
        <taxon>Dinophyceae</taxon>
        <taxon>Suessiales</taxon>
        <taxon>Suessiaceae</taxon>
        <taxon>Polarella</taxon>
    </lineage>
</organism>
<accession>A0A813EII3</accession>
<dbReference type="SUPFAM" id="SSF51197">
    <property type="entry name" value="Clavaminate synthase-like"/>
    <property type="match status" value="1"/>
</dbReference>
<keyword evidence="1" id="KW-0408">Iron</keyword>
<sequence>EREEAELTAFLDSDEGIGHAWEFGSFNGPSHRKRWGVETDLKARAFKPPRWPMPSIFAPIVERMRAVVASTAPSGQMAKLSMMEFRPNEANAIDYRRDEGHYLKAHCDDRQLSGGTLVNLCLCGDAIMTYTEDVASCKRKRGGVGRGDTDRTPEVIQVELPRRSLQVQSRRVRYDFQHGIPPAGLLSSRRVSITFRQNAFLGHNV</sequence>
<evidence type="ECO:0000259" key="2">
    <source>
        <dbReference type="PROSITE" id="PS51471"/>
    </source>
</evidence>
<keyword evidence="4" id="KW-1185">Reference proteome</keyword>
<evidence type="ECO:0000313" key="4">
    <source>
        <dbReference type="Proteomes" id="UP000654075"/>
    </source>
</evidence>